<gene>
    <name evidence="3" type="ORF">DLJ61_06310</name>
</gene>
<sequence length="517" mass="55487">MTVLDSVAPASPPYADADADTGTAAPTAHHTGRRPWRETLTAPREMSMGVRYASTMGAGMLAFAPAIAAEFDALRQGSPTAYLLFVPLWCLMIAFGLDVSSRGREIGDGEFDRILVVVVGGALGLTAALVIPRVPAVAAFWHADLIPLLIWVFAASIVVFGIRRVVRDYLVWLFLVTCFPPNYLLMGQLLGGSTVAFGLLSVAVALVVTFMSLRRHPRVAIVTAVVSGGVGTMCVLVVQHTPILAYTVPTAVVTATAIAVRFRFGRAGSAHAGLPEQSVATLASAWLVALAILAMMPLAPDSPKPVASPPIGAEWLEQMRTLGIGITEPEVFDWGPRVMGSGGDVRRYRVTTGQTGPADRPLSTAYLDVYSTTDLGRFSSYRRGLWYETVPPATIYATPASSNGRHTQIGSIANTLESVRTSDEALWTGRFWGWRVPTPAGERYYAIYLMANRDQASGSDVAEPRPPSYTTTVVEPLSWLVRGGTDARDQVVGNPDLDLALTDLAWSMIDAVERPSR</sequence>
<dbReference type="Proteomes" id="UP000247118">
    <property type="component" value="Chromosome"/>
</dbReference>
<keyword evidence="2" id="KW-0812">Transmembrane</keyword>
<feature type="transmembrane region" description="Helical" evidence="2">
    <location>
        <begin position="169"/>
        <end position="189"/>
    </location>
</feature>
<evidence type="ECO:0000313" key="4">
    <source>
        <dbReference type="Proteomes" id="UP000247118"/>
    </source>
</evidence>
<dbReference type="KEGG" id="gta:BCM27_06260"/>
<evidence type="ECO:0000256" key="1">
    <source>
        <dbReference type="SAM" id="MobiDB-lite"/>
    </source>
</evidence>
<organism evidence="3 4">
    <name type="scientific">Gordonia terrae</name>
    <dbReference type="NCBI Taxonomy" id="2055"/>
    <lineage>
        <taxon>Bacteria</taxon>
        <taxon>Bacillati</taxon>
        <taxon>Actinomycetota</taxon>
        <taxon>Actinomycetes</taxon>
        <taxon>Mycobacteriales</taxon>
        <taxon>Gordoniaceae</taxon>
        <taxon>Gordonia</taxon>
    </lineage>
</organism>
<protein>
    <submittedName>
        <fullName evidence="3">Uncharacterized protein</fullName>
    </submittedName>
</protein>
<accession>A0AAD0KB93</accession>
<keyword evidence="2" id="KW-0472">Membrane</keyword>
<dbReference type="RefSeq" id="WP_004023407.1">
    <property type="nucleotide sequence ID" value="NZ_CABEIC010000002.1"/>
</dbReference>
<dbReference type="GeneID" id="32687359"/>
<reference evidence="3 4" key="1">
    <citation type="submission" date="2018-05" db="EMBL/GenBank/DDBJ databases">
        <title>Complete genome sequence of Gordonia terrae NRRL B-16283.</title>
        <authorList>
            <person name="Garlena R.A."/>
            <person name="Russell D.A."/>
            <person name="Hatfull G.F."/>
        </authorList>
    </citation>
    <scope>NUCLEOTIDE SEQUENCE [LARGE SCALE GENOMIC DNA]</scope>
    <source>
        <strain evidence="3 4">NRRL B-16283</strain>
    </source>
</reference>
<feature type="transmembrane region" description="Helical" evidence="2">
    <location>
        <begin position="50"/>
        <end position="69"/>
    </location>
</feature>
<keyword evidence="2" id="KW-1133">Transmembrane helix</keyword>
<feature type="compositionally biased region" description="Low complexity" evidence="1">
    <location>
        <begin position="13"/>
        <end position="28"/>
    </location>
</feature>
<feature type="region of interest" description="Disordered" evidence="1">
    <location>
        <begin position="1"/>
        <end position="35"/>
    </location>
</feature>
<feature type="transmembrane region" description="Helical" evidence="2">
    <location>
        <begin position="195"/>
        <end position="213"/>
    </location>
</feature>
<feature type="transmembrane region" description="Helical" evidence="2">
    <location>
        <begin position="279"/>
        <end position="299"/>
    </location>
</feature>
<proteinExistence type="predicted"/>
<feature type="transmembrane region" description="Helical" evidence="2">
    <location>
        <begin position="138"/>
        <end position="162"/>
    </location>
</feature>
<feature type="transmembrane region" description="Helical" evidence="2">
    <location>
        <begin position="220"/>
        <end position="238"/>
    </location>
</feature>
<dbReference type="EMBL" id="CP029604">
    <property type="protein sequence ID" value="AWO83202.1"/>
    <property type="molecule type" value="Genomic_DNA"/>
</dbReference>
<evidence type="ECO:0000256" key="2">
    <source>
        <dbReference type="SAM" id="Phobius"/>
    </source>
</evidence>
<feature type="transmembrane region" description="Helical" evidence="2">
    <location>
        <begin position="81"/>
        <end position="99"/>
    </location>
</feature>
<dbReference type="AlphaFoldDB" id="A0AAD0KB93"/>
<evidence type="ECO:0000313" key="3">
    <source>
        <dbReference type="EMBL" id="AWO83202.1"/>
    </source>
</evidence>
<name>A0AAD0KB93_9ACTN</name>
<feature type="transmembrane region" description="Helical" evidence="2">
    <location>
        <begin position="244"/>
        <end position="264"/>
    </location>
</feature>
<feature type="transmembrane region" description="Helical" evidence="2">
    <location>
        <begin position="111"/>
        <end position="132"/>
    </location>
</feature>